<dbReference type="Pfam" id="PF00571">
    <property type="entry name" value="CBS"/>
    <property type="match status" value="2"/>
</dbReference>
<protein>
    <submittedName>
        <fullName evidence="4">CBS domain-containing protein</fullName>
    </submittedName>
</protein>
<dbReference type="InterPro" id="IPR046342">
    <property type="entry name" value="CBS_dom_sf"/>
</dbReference>
<dbReference type="Proteomes" id="UP000524246">
    <property type="component" value="Unassembled WGS sequence"/>
</dbReference>
<sequence>MSVENIKRKGDSAILTTIKSISKQRIGVLDAGFLSRSVGLLNTPPAVCLSETASVQTAINLMRERHIGCVLLVNSEGKLTGMFSERDLMERIICSDLDRNEIIISDYMTKNPVTINFTVSLAYGLSLMAMGGFRHLPVVDNEGVPLGVVSVKDIVNYITGTFMDDVLNFEVAV</sequence>
<dbReference type="AlphaFoldDB" id="A0A7X9FUI4"/>
<evidence type="ECO:0000313" key="4">
    <source>
        <dbReference type="EMBL" id="NMC64128.1"/>
    </source>
</evidence>
<proteinExistence type="predicted"/>
<feature type="domain" description="CBS" evidence="3">
    <location>
        <begin position="42"/>
        <end position="99"/>
    </location>
</feature>
<evidence type="ECO:0000259" key="3">
    <source>
        <dbReference type="PROSITE" id="PS51371"/>
    </source>
</evidence>
<dbReference type="Gene3D" id="3.10.580.10">
    <property type="entry name" value="CBS-domain"/>
    <property type="match status" value="1"/>
</dbReference>
<dbReference type="SMART" id="SM00116">
    <property type="entry name" value="CBS"/>
    <property type="match status" value="2"/>
</dbReference>
<reference evidence="4 5" key="1">
    <citation type="journal article" date="2020" name="Biotechnol. Biofuels">
        <title>New insights from the biogas microbiome by comprehensive genome-resolved metagenomics of nearly 1600 species originating from multiple anaerobic digesters.</title>
        <authorList>
            <person name="Campanaro S."/>
            <person name="Treu L."/>
            <person name="Rodriguez-R L.M."/>
            <person name="Kovalovszki A."/>
            <person name="Ziels R.M."/>
            <person name="Maus I."/>
            <person name="Zhu X."/>
            <person name="Kougias P.G."/>
            <person name="Basile A."/>
            <person name="Luo G."/>
            <person name="Schluter A."/>
            <person name="Konstantinidis K.T."/>
            <person name="Angelidaki I."/>
        </authorList>
    </citation>
    <scope>NUCLEOTIDE SEQUENCE [LARGE SCALE GENOMIC DNA]</scope>
    <source>
        <strain evidence="4">AS27yjCOA_65</strain>
    </source>
</reference>
<dbReference type="EMBL" id="JAAZON010000605">
    <property type="protein sequence ID" value="NMC64128.1"/>
    <property type="molecule type" value="Genomic_DNA"/>
</dbReference>
<dbReference type="SUPFAM" id="SSF54631">
    <property type="entry name" value="CBS-domain pair"/>
    <property type="match status" value="1"/>
</dbReference>
<organism evidence="4 5">
    <name type="scientific">SAR324 cluster bacterium</name>
    <dbReference type="NCBI Taxonomy" id="2024889"/>
    <lineage>
        <taxon>Bacteria</taxon>
        <taxon>Deltaproteobacteria</taxon>
        <taxon>SAR324 cluster</taxon>
    </lineage>
</organism>
<accession>A0A7X9FUI4</accession>
<feature type="domain" description="CBS" evidence="3">
    <location>
        <begin position="108"/>
        <end position="166"/>
    </location>
</feature>
<dbReference type="PROSITE" id="PS51371">
    <property type="entry name" value="CBS"/>
    <property type="match status" value="2"/>
</dbReference>
<dbReference type="PANTHER" id="PTHR48108">
    <property type="entry name" value="CBS DOMAIN-CONTAINING PROTEIN CBSX2, CHLOROPLASTIC"/>
    <property type="match status" value="1"/>
</dbReference>
<dbReference type="InterPro" id="IPR000644">
    <property type="entry name" value="CBS_dom"/>
</dbReference>
<evidence type="ECO:0000313" key="5">
    <source>
        <dbReference type="Proteomes" id="UP000524246"/>
    </source>
</evidence>
<gene>
    <name evidence="4" type="ORF">GYA55_13270</name>
</gene>
<keyword evidence="2" id="KW-0129">CBS domain</keyword>
<keyword evidence="1" id="KW-0677">Repeat</keyword>
<comment type="caution">
    <text evidence="4">The sequence shown here is derived from an EMBL/GenBank/DDBJ whole genome shotgun (WGS) entry which is preliminary data.</text>
</comment>
<name>A0A7X9FUI4_9DELT</name>
<evidence type="ECO:0000256" key="1">
    <source>
        <dbReference type="ARBA" id="ARBA00022737"/>
    </source>
</evidence>
<dbReference type="PANTHER" id="PTHR48108:SF26">
    <property type="entry name" value="CBS DOMAIN-CONTAINING PROTEIN DDB_G0289609"/>
    <property type="match status" value="1"/>
</dbReference>
<dbReference type="InterPro" id="IPR051462">
    <property type="entry name" value="CBS_domain-containing"/>
</dbReference>
<evidence type="ECO:0000256" key="2">
    <source>
        <dbReference type="PROSITE-ProRule" id="PRU00703"/>
    </source>
</evidence>